<name>A0A1A8TLH6_9GAMM</name>
<evidence type="ECO:0000313" key="2">
    <source>
        <dbReference type="Proteomes" id="UP000092544"/>
    </source>
</evidence>
<sequence length="222" mass="24305">MTSLNSIETANDATYNLSTGGVVTGDIVNSSALSDAEHQACLQQIEQTITVLQETFHAQGDVFRGDEFQVFVPSPKEALRCAVLLRLTLMKTVKGTDARVSVGIGGYKQIESELRKTAKGEAFQLSGRALKNMKEERLKISFPTAHNISPSDELLVRYLDSILTGLSEKQAEVLFPRLLYPDLTQDALSDKTGIHRRSLASRLQRANATLILDTLAVLETGL</sequence>
<dbReference type="InterPro" id="IPR029787">
    <property type="entry name" value="Nucleotide_cyclase"/>
</dbReference>
<dbReference type="OrthoDB" id="7064118at2"/>
<dbReference type="EMBL" id="FLOB01000006">
    <property type="protein sequence ID" value="SBS33322.1"/>
    <property type="molecule type" value="Genomic_DNA"/>
</dbReference>
<dbReference type="AlphaFoldDB" id="A0A1A8TLH6"/>
<dbReference type="STRING" id="1792290.MSP8886_02717"/>
<gene>
    <name evidence="1" type="ORF">MSP8886_02717</name>
</gene>
<keyword evidence="2" id="KW-1185">Reference proteome</keyword>
<protein>
    <submittedName>
        <fullName evidence="1">Uncharacterized protein</fullName>
    </submittedName>
</protein>
<organism evidence="1 2">
    <name type="scientific">Marinomonas spartinae</name>
    <dbReference type="NCBI Taxonomy" id="1792290"/>
    <lineage>
        <taxon>Bacteria</taxon>
        <taxon>Pseudomonadati</taxon>
        <taxon>Pseudomonadota</taxon>
        <taxon>Gammaproteobacteria</taxon>
        <taxon>Oceanospirillales</taxon>
        <taxon>Oceanospirillaceae</taxon>
        <taxon>Marinomonas</taxon>
    </lineage>
</organism>
<accession>A0A1A8TLH6</accession>
<dbReference type="Proteomes" id="UP000092544">
    <property type="component" value="Unassembled WGS sequence"/>
</dbReference>
<evidence type="ECO:0000313" key="1">
    <source>
        <dbReference type="EMBL" id="SBS33322.1"/>
    </source>
</evidence>
<proteinExistence type="predicted"/>
<reference evidence="1 2" key="1">
    <citation type="submission" date="2016-06" db="EMBL/GenBank/DDBJ databases">
        <authorList>
            <person name="Kjaerup R.B."/>
            <person name="Dalgaard T.S."/>
            <person name="Juul-Madsen H.R."/>
        </authorList>
    </citation>
    <scope>NUCLEOTIDE SEQUENCE [LARGE SCALE GENOMIC DNA]</scope>
    <source>
        <strain evidence="1 2">CECT 8886</strain>
    </source>
</reference>
<dbReference type="Gene3D" id="3.30.70.1230">
    <property type="entry name" value="Nucleotide cyclase"/>
    <property type="match status" value="1"/>
</dbReference>
<dbReference type="RefSeq" id="WP_067017292.1">
    <property type="nucleotide sequence ID" value="NZ_FLOB01000006.1"/>
</dbReference>